<accession>R7ZL04</accession>
<name>R7ZL04_9BACT</name>
<evidence type="ECO:0000313" key="2">
    <source>
        <dbReference type="Proteomes" id="UP000013909"/>
    </source>
</evidence>
<dbReference type="Proteomes" id="UP000013909">
    <property type="component" value="Unassembled WGS sequence"/>
</dbReference>
<organism evidence="1 2">
    <name type="scientific">Lunatimonas lonarensis</name>
    <dbReference type="NCBI Taxonomy" id="1232681"/>
    <lineage>
        <taxon>Bacteria</taxon>
        <taxon>Pseudomonadati</taxon>
        <taxon>Bacteroidota</taxon>
        <taxon>Cytophagia</taxon>
        <taxon>Cytophagales</taxon>
        <taxon>Cyclobacteriaceae</taxon>
    </lineage>
</organism>
<dbReference type="EMBL" id="AQHR01000123">
    <property type="protein sequence ID" value="EON74757.1"/>
    <property type="molecule type" value="Genomic_DNA"/>
</dbReference>
<gene>
    <name evidence="1" type="ORF">ADIS_4776</name>
</gene>
<evidence type="ECO:0000313" key="1">
    <source>
        <dbReference type="EMBL" id="EON74757.1"/>
    </source>
</evidence>
<sequence length="56" mass="6325">MIDFFLKGPKHSCFGLFLKNELKGSRKDGVRDYKSIANTPKSIRSYKAVVGFLVLC</sequence>
<comment type="caution">
    <text evidence="1">The sequence shown here is derived from an EMBL/GenBank/DDBJ whole genome shotgun (WGS) entry which is preliminary data.</text>
</comment>
<reference evidence="1 2" key="1">
    <citation type="submission" date="2013-02" db="EMBL/GenBank/DDBJ databases">
        <title>A novel strain isolated from Lonar lake, Maharashtra, India.</title>
        <authorList>
            <person name="Singh A."/>
        </authorList>
    </citation>
    <scope>NUCLEOTIDE SEQUENCE [LARGE SCALE GENOMIC DNA]</scope>
    <source>
        <strain evidence="1 2">AK24</strain>
    </source>
</reference>
<proteinExistence type="predicted"/>
<dbReference type="AlphaFoldDB" id="R7ZL04"/>
<keyword evidence="2" id="KW-1185">Reference proteome</keyword>
<protein>
    <submittedName>
        <fullName evidence="1">Uncharacterized protein</fullName>
    </submittedName>
</protein>
<dbReference type="STRING" id="1232681.ADIS_4776"/>